<organism evidence="3 4">
    <name type="scientific">Neorhodopirellula pilleata</name>
    <dbReference type="NCBI Taxonomy" id="2714738"/>
    <lineage>
        <taxon>Bacteria</taxon>
        <taxon>Pseudomonadati</taxon>
        <taxon>Planctomycetota</taxon>
        <taxon>Planctomycetia</taxon>
        <taxon>Pirellulales</taxon>
        <taxon>Pirellulaceae</taxon>
        <taxon>Neorhodopirellula</taxon>
    </lineage>
</organism>
<dbReference type="OrthoDB" id="9783105at2"/>
<dbReference type="AlphaFoldDB" id="A0A5C5ZYW9"/>
<dbReference type="InterPro" id="IPR000683">
    <property type="entry name" value="Gfo/Idh/MocA-like_OxRdtase_N"/>
</dbReference>
<keyword evidence="4" id="KW-1185">Reference proteome</keyword>
<reference evidence="3 4" key="1">
    <citation type="submission" date="2019-02" db="EMBL/GenBank/DDBJ databases">
        <title>Deep-cultivation of Planctomycetes and their phenomic and genomic characterization uncovers novel biology.</title>
        <authorList>
            <person name="Wiegand S."/>
            <person name="Jogler M."/>
            <person name="Boedeker C."/>
            <person name="Pinto D."/>
            <person name="Vollmers J."/>
            <person name="Rivas-Marin E."/>
            <person name="Kohn T."/>
            <person name="Peeters S.H."/>
            <person name="Heuer A."/>
            <person name="Rast P."/>
            <person name="Oberbeckmann S."/>
            <person name="Bunk B."/>
            <person name="Jeske O."/>
            <person name="Meyerdierks A."/>
            <person name="Storesund J.E."/>
            <person name="Kallscheuer N."/>
            <person name="Luecker S."/>
            <person name="Lage O.M."/>
            <person name="Pohl T."/>
            <person name="Merkel B.J."/>
            <person name="Hornburger P."/>
            <person name="Mueller R.-W."/>
            <person name="Bruemmer F."/>
            <person name="Labrenz M."/>
            <person name="Spormann A.M."/>
            <person name="Op Den Camp H."/>
            <person name="Overmann J."/>
            <person name="Amann R."/>
            <person name="Jetten M.S.M."/>
            <person name="Mascher T."/>
            <person name="Medema M.H."/>
            <person name="Devos D.P."/>
            <person name="Kaster A.-K."/>
            <person name="Ovreas L."/>
            <person name="Rohde M."/>
            <person name="Galperin M.Y."/>
            <person name="Jogler C."/>
        </authorList>
    </citation>
    <scope>NUCLEOTIDE SEQUENCE [LARGE SCALE GENOMIC DNA]</scope>
    <source>
        <strain evidence="3 4">Pla100</strain>
    </source>
</reference>
<dbReference type="GO" id="GO:0000166">
    <property type="term" value="F:nucleotide binding"/>
    <property type="evidence" value="ECO:0007669"/>
    <property type="project" value="InterPro"/>
</dbReference>
<dbReference type="PANTHER" id="PTHR46368">
    <property type="match status" value="1"/>
</dbReference>
<dbReference type="Gene3D" id="3.40.50.720">
    <property type="entry name" value="NAD(P)-binding Rossmann-like Domain"/>
    <property type="match status" value="1"/>
</dbReference>
<name>A0A5C5ZYW9_9BACT</name>
<keyword evidence="3" id="KW-0560">Oxidoreductase</keyword>
<evidence type="ECO:0000259" key="2">
    <source>
        <dbReference type="Pfam" id="PF22725"/>
    </source>
</evidence>
<dbReference type="EMBL" id="SJPM01000012">
    <property type="protein sequence ID" value="TWT92290.1"/>
    <property type="molecule type" value="Genomic_DNA"/>
</dbReference>
<dbReference type="Pfam" id="PF01408">
    <property type="entry name" value="GFO_IDH_MocA"/>
    <property type="match status" value="1"/>
</dbReference>
<dbReference type="Gene3D" id="3.30.360.10">
    <property type="entry name" value="Dihydrodipicolinate Reductase, domain 2"/>
    <property type="match status" value="1"/>
</dbReference>
<proteinExistence type="predicted"/>
<dbReference type="Pfam" id="PF22725">
    <property type="entry name" value="GFO_IDH_MocA_C3"/>
    <property type="match status" value="1"/>
</dbReference>
<evidence type="ECO:0000313" key="4">
    <source>
        <dbReference type="Proteomes" id="UP000316213"/>
    </source>
</evidence>
<evidence type="ECO:0000313" key="3">
    <source>
        <dbReference type="EMBL" id="TWT92290.1"/>
    </source>
</evidence>
<dbReference type="SUPFAM" id="SSF55347">
    <property type="entry name" value="Glyceraldehyde-3-phosphate dehydrogenase-like, C-terminal domain"/>
    <property type="match status" value="1"/>
</dbReference>
<dbReference type="GO" id="GO:0033712">
    <property type="term" value="F:1,5-anhydro-D-fructose reductase (1,5-anhydro-D-mannitol-forming) activity"/>
    <property type="evidence" value="ECO:0007669"/>
    <property type="project" value="UniProtKB-EC"/>
</dbReference>
<dbReference type="PANTHER" id="PTHR46368:SF4">
    <property type="entry name" value="OS10G0403700 PROTEIN"/>
    <property type="match status" value="1"/>
</dbReference>
<dbReference type="SUPFAM" id="SSF51735">
    <property type="entry name" value="NAD(P)-binding Rossmann-fold domains"/>
    <property type="match status" value="1"/>
</dbReference>
<sequence length="380" mass="42365">MTKKICRWGFIGAAAIARKNWKAVRMSGNSVVAAVASRDVSRAEAFIHDCSLECPPVIEQEDEHPTLTRPLAIGDYQELIDRDDIDAVYIALPTSLRKKWVIAAAKAGKHVLCEKPVAVHGDDAEEMIQACREAGVGFMDGVMFDHSARLPELRRSLKDPDRFGTLRRIQTHFSFCGDDSFDQSNIRASAELEPHGCLGDLGWYCIRMSLWASGFQMPIAVAGRSIRTLDEGRVPSEFQGELRFEGDLSAGFFCSFHCVNQQTATLSGDRGYITIDDFVLPFVDAEVKWQTNTHDLQIHNCRWNFGRHSTSHAVKEHASGEPDSQEVRMIRNFAVDVLQNSHHIAPGSIHAADVALKTQRVLDALRRSDAEFGAWVSLEE</sequence>
<dbReference type="EC" id="1.1.1.292" evidence="3"/>
<evidence type="ECO:0000259" key="1">
    <source>
        <dbReference type="Pfam" id="PF01408"/>
    </source>
</evidence>
<dbReference type="Proteomes" id="UP000316213">
    <property type="component" value="Unassembled WGS sequence"/>
</dbReference>
<feature type="domain" description="GFO/IDH/MocA-like oxidoreductase" evidence="2">
    <location>
        <begin position="159"/>
        <end position="273"/>
    </location>
</feature>
<dbReference type="InterPro" id="IPR036291">
    <property type="entry name" value="NAD(P)-bd_dom_sf"/>
</dbReference>
<gene>
    <name evidence="3" type="primary">afr_7</name>
    <name evidence="3" type="ORF">Pla100_48290</name>
</gene>
<dbReference type="RefSeq" id="WP_146580637.1">
    <property type="nucleotide sequence ID" value="NZ_SJPM01000012.1"/>
</dbReference>
<comment type="caution">
    <text evidence="3">The sequence shown here is derived from an EMBL/GenBank/DDBJ whole genome shotgun (WGS) entry which is preliminary data.</text>
</comment>
<accession>A0A5C5ZYW9</accession>
<feature type="domain" description="Gfo/Idh/MocA-like oxidoreductase N-terminal" evidence="1">
    <location>
        <begin position="7"/>
        <end position="139"/>
    </location>
</feature>
<dbReference type="InterPro" id="IPR055170">
    <property type="entry name" value="GFO_IDH_MocA-like_dom"/>
</dbReference>
<protein>
    <submittedName>
        <fullName evidence="3">1,5-anhydro-D-fructose reductase</fullName>
        <ecNumber evidence="3">1.1.1.292</ecNumber>
    </submittedName>
</protein>